<keyword evidence="1" id="KW-0472">Membrane</keyword>
<evidence type="ECO:0000313" key="2">
    <source>
        <dbReference type="EMBL" id="QFZ18461.1"/>
    </source>
</evidence>
<feature type="transmembrane region" description="Helical" evidence="1">
    <location>
        <begin position="27"/>
        <end position="50"/>
    </location>
</feature>
<protein>
    <submittedName>
        <fullName evidence="2">Uncharacterized protein</fullName>
    </submittedName>
</protein>
<dbReference type="EMBL" id="CP034550">
    <property type="protein sequence ID" value="QFZ18461.1"/>
    <property type="molecule type" value="Genomic_DNA"/>
</dbReference>
<reference evidence="3" key="1">
    <citation type="journal article" date="2021" name="Curr. Microbiol.">
        <title>Complete genome of nocamycin-producing strain Saccharothrix syringae NRRL B-16468 reveals the biosynthetic potential for secondary metabolites.</title>
        <authorList>
            <person name="Mo X."/>
            <person name="Yang S."/>
        </authorList>
    </citation>
    <scope>NUCLEOTIDE SEQUENCE [LARGE SCALE GENOMIC DNA]</scope>
    <source>
        <strain evidence="3">ATCC 51364 / DSM 43886 / JCM 6844 / KCTC 9398 / NBRC 14523 / NRRL B-16468 / INA 2240</strain>
    </source>
</reference>
<evidence type="ECO:0000313" key="3">
    <source>
        <dbReference type="Proteomes" id="UP000325787"/>
    </source>
</evidence>
<accession>A0A5Q0GX07</accession>
<keyword evidence="1" id="KW-1133">Transmembrane helix</keyword>
<name>A0A5Q0GX07_SACSY</name>
<proteinExistence type="predicted"/>
<feature type="transmembrane region" description="Helical" evidence="1">
    <location>
        <begin position="56"/>
        <end position="75"/>
    </location>
</feature>
<dbReference type="KEGG" id="ssyi:EKG83_14095"/>
<evidence type="ECO:0000256" key="1">
    <source>
        <dbReference type="SAM" id="Phobius"/>
    </source>
</evidence>
<gene>
    <name evidence="2" type="ORF">EKG83_14095</name>
</gene>
<keyword evidence="3" id="KW-1185">Reference proteome</keyword>
<sequence>MSSPDTTPPAPGGAAPHDATSLLGLRAALVLTLSILTGIGAGVLAALAGYHLAEAVLVGGAATGAAAALFNWVIARR</sequence>
<keyword evidence="1" id="KW-0812">Transmembrane</keyword>
<dbReference type="Proteomes" id="UP000325787">
    <property type="component" value="Chromosome"/>
</dbReference>
<organism evidence="2 3">
    <name type="scientific">Saccharothrix syringae</name>
    <name type="common">Nocardiopsis syringae</name>
    <dbReference type="NCBI Taxonomy" id="103733"/>
    <lineage>
        <taxon>Bacteria</taxon>
        <taxon>Bacillati</taxon>
        <taxon>Actinomycetota</taxon>
        <taxon>Actinomycetes</taxon>
        <taxon>Pseudonocardiales</taxon>
        <taxon>Pseudonocardiaceae</taxon>
        <taxon>Saccharothrix</taxon>
    </lineage>
</organism>
<dbReference type="RefSeq" id="WP_033435904.1">
    <property type="nucleotide sequence ID" value="NZ_CP034550.1"/>
</dbReference>
<dbReference type="AlphaFoldDB" id="A0A5Q0GX07"/>